<accession>A0A7I4YH82</accession>
<dbReference type="GO" id="GO:0005737">
    <property type="term" value="C:cytoplasm"/>
    <property type="evidence" value="ECO:0007669"/>
    <property type="project" value="TreeGrafter"/>
</dbReference>
<dbReference type="GO" id="GO:0005615">
    <property type="term" value="C:extracellular space"/>
    <property type="evidence" value="ECO:0007669"/>
    <property type="project" value="TreeGrafter"/>
</dbReference>
<dbReference type="GO" id="GO:0016020">
    <property type="term" value="C:membrane"/>
    <property type="evidence" value="ECO:0007669"/>
    <property type="project" value="TreeGrafter"/>
</dbReference>
<dbReference type="SUPFAM" id="SSF55486">
    <property type="entry name" value="Metalloproteases ('zincins'), catalytic domain"/>
    <property type="match status" value="1"/>
</dbReference>
<dbReference type="GO" id="GO:0006508">
    <property type="term" value="P:proteolysis"/>
    <property type="evidence" value="ECO:0007669"/>
    <property type="project" value="TreeGrafter"/>
</dbReference>
<sequence length="384" mass="43754">SLNMFQVDFIMVPNYDGGMENWGHILLSENLATSGDDAHLTYIIAHELAHHWIGDKATVNSWRWICLQEDLTDYIAYKVAAAVMGHDQRWERFLLSKYVAIQLTEDFFAPEHSLMMPDNVTQNLISSHCYLKGVVLLETLESVVGEEYMLAVIRNLVATKPTFDLKSFLFYFEDIPVDRNVSLSQVYEFWFLNGGFPALEVSSASLGFELHQLGPFPWPLRITSSHSLPPFLFAQTLTLPPRSSPTLVNVNFTSFMRVNYDSTTWVNIFSHMDEHPEHFSAVGRAQLVTDFCYFYAHDEVDGGTAVKELVLDTVYRNPEYFELCDWHLFWCHSTAPATLPQLLRRVALGVTRLFNSDDAFGCRTGMAARNLNAICNSVFSTRCV</sequence>
<evidence type="ECO:0000313" key="2">
    <source>
        <dbReference type="Proteomes" id="UP000025227"/>
    </source>
</evidence>
<dbReference type="Gene3D" id="1.10.390.10">
    <property type="entry name" value="Neutral Protease Domain 2"/>
    <property type="match status" value="1"/>
</dbReference>
<dbReference type="Proteomes" id="UP000025227">
    <property type="component" value="Unplaced"/>
</dbReference>
<evidence type="ECO:0000313" key="3">
    <source>
        <dbReference type="WBParaSite" id="HCON_00096970-00001"/>
    </source>
</evidence>
<protein>
    <submittedName>
        <fullName evidence="3">Peptidase_M1 domain-containing protein</fullName>
    </submittedName>
</protein>
<dbReference type="WBParaSite" id="HCON_00096970-00001">
    <property type="protein sequence ID" value="HCON_00096970-00001"/>
    <property type="gene ID" value="HCON_00096970"/>
</dbReference>
<dbReference type="InterPro" id="IPR014782">
    <property type="entry name" value="Peptidase_M1_dom"/>
</dbReference>
<dbReference type="GO" id="GO:0043171">
    <property type="term" value="P:peptide catabolic process"/>
    <property type="evidence" value="ECO:0007669"/>
    <property type="project" value="TreeGrafter"/>
</dbReference>
<dbReference type="InterPro" id="IPR027268">
    <property type="entry name" value="Peptidase_M4/M1_CTD_sf"/>
</dbReference>
<dbReference type="OrthoDB" id="8182982at2759"/>
<dbReference type="GO" id="GO:0042277">
    <property type="term" value="F:peptide binding"/>
    <property type="evidence" value="ECO:0007669"/>
    <property type="project" value="TreeGrafter"/>
</dbReference>
<dbReference type="PANTHER" id="PTHR11533">
    <property type="entry name" value="PROTEASE M1 ZINC METALLOPROTEASE"/>
    <property type="match status" value="1"/>
</dbReference>
<organism evidence="2 3">
    <name type="scientific">Haemonchus contortus</name>
    <name type="common">Barber pole worm</name>
    <dbReference type="NCBI Taxonomy" id="6289"/>
    <lineage>
        <taxon>Eukaryota</taxon>
        <taxon>Metazoa</taxon>
        <taxon>Ecdysozoa</taxon>
        <taxon>Nematoda</taxon>
        <taxon>Chromadorea</taxon>
        <taxon>Rhabditida</taxon>
        <taxon>Rhabditina</taxon>
        <taxon>Rhabditomorpha</taxon>
        <taxon>Strongyloidea</taxon>
        <taxon>Trichostrongylidae</taxon>
        <taxon>Haemonchus</taxon>
    </lineage>
</organism>
<dbReference type="AlphaFoldDB" id="A0A7I4YH82"/>
<evidence type="ECO:0000259" key="1">
    <source>
        <dbReference type="Pfam" id="PF01433"/>
    </source>
</evidence>
<dbReference type="OMA" id="YFYAHDQ"/>
<dbReference type="GO" id="GO:0070006">
    <property type="term" value="F:metalloaminopeptidase activity"/>
    <property type="evidence" value="ECO:0007669"/>
    <property type="project" value="TreeGrafter"/>
</dbReference>
<proteinExistence type="predicted"/>
<name>A0A7I4YH82_HAECO</name>
<reference evidence="3" key="1">
    <citation type="submission" date="2020-12" db="UniProtKB">
        <authorList>
            <consortium name="WormBaseParasite"/>
        </authorList>
    </citation>
    <scope>IDENTIFICATION</scope>
    <source>
        <strain evidence="3">MHco3</strain>
    </source>
</reference>
<dbReference type="Pfam" id="PF01433">
    <property type="entry name" value="Peptidase_M1"/>
    <property type="match status" value="1"/>
</dbReference>
<feature type="domain" description="Peptidase M1 membrane alanine aminopeptidase" evidence="1">
    <location>
        <begin position="6"/>
        <end position="155"/>
    </location>
</feature>
<dbReference type="PANTHER" id="PTHR11533:SF257">
    <property type="entry name" value="PEPTIDASE_M1 DOMAIN-CONTAINING PROTEIN"/>
    <property type="match status" value="1"/>
</dbReference>
<dbReference type="GO" id="GO:0008270">
    <property type="term" value="F:zinc ion binding"/>
    <property type="evidence" value="ECO:0007669"/>
    <property type="project" value="InterPro"/>
</dbReference>
<keyword evidence="2" id="KW-1185">Reference proteome</keyword>
<dbReference type="InterPro" id="IPR050344">
    <property type="entry name" value="Peptidase_M1_aminopeptidases"/>
</dbReference>